<dbReference type="Pfam" id="PF08245">
    <property type="entry name" value="Mur_ligase_M"/>
    <property type="match status" value="1"/>
</dbReference>
<dbReference type="PANTHER" id="PTHR11136:SF0">
    <property type="entry name" value="DIHYDROFOLATE SYNTHETASE-RELATED"/>
    <property type="match status" value="1"/>
</dbReference>
<dbReference type="InterPro" id="IPR018109">
    <property type="entry name" value="Folylpolyglutamate_synth_CS"/>
</dbReference>
<keyword evidence="3 10" id="KW-0436">Ligase</keyword>
<keyword evidence="6 10" id="KW-0067">ATP-binding</keyword>
<keyword evidence="4" id="KW-0479">Metal-binding</keyword>
<evidence type="ECO:0000256" key="4">
    <source>
        <dbReference type="ARBA" id="ARBA00022723"/>
    </source>
</evidence>
<dbReference type="PIRSF" id="PIRSF001563">
    <property type="entry name" value="Folylpolyglu_synth"/>
    <property type="match status" value="1"/>
</dbReference>
<feature type="domain" description="Mur ligase C-terminal" evidence="11">
    <location>
        <begin position="293"/>
        <end position="414"/>
    </location>
</feature>
<keyword evidence="14" id="KW-1185">Reference proteome</keyword>
<protein>
    <recommendedName>
        <fullName evidence="2">tetrahydrofolate synthase</fullName>
        <ecNumber evidence="2">6.3.2.17</ecNumber>
    </recommendedName>
    <alternativeName>
        <fullName evidence="8">Tetrahydrofolylpolyglutamate synthase</fullName>
    </alternativeName>
</protein>
<keyword evidence="7" id="KW-0460">Magnesium</keyword>
<keyword evidence="5 10" id="KW-0547">Nucleotide-binding</keyword>
<evidence type="ECO:0000256" key="6">
    <source>
        <dbReference type="ARBA" id="ARBA00022840"/>
    </source>
</evidence>
<dbReference type="PROSITE" id="PS01011">
    <property type="entry name" value="FOLYLPOLYGLU_SYNT_1"/>
    <property type="match status" value="1"/>
</dbReference>
<dbReference type="PANTHER" id="PTHR11136">
    <property type="entry name" value="FOLYLPOLYGLUTAMATE SYNTHASE-RELATED"/>
    <property type="match status" value="1"/>
</dbReference>
<evidence type="ECO:0000256" key="5">
    <source>
        <dbReference type="ARBA" id="ARBA00022741"/>
    </source>
</evidence>
<dbReference type="OrthoDB" id="9809356at2"/>
<evidence type="ECO:0000256" key="7">
    <source>
        <dbReference type="ARBA" id="ARBA00022842"/>
    </source>
</evidence>
<evidence type="ECO:0000256" key="10">
    <source>
        <dbReference type="PIRNR" id="PIRNR001563"/>
    </source>
</evidence>
<gene>
    <name evidence="13" type="ORF">BTO20_00780</name>
</gene>
<dbReference type="InterPro" id="IPR036615">
    <property type="entry name" value="Mur_ligase_C_dom_sf"/>
</dbReference>
<comment type="catalytic activity">
    <reaction evidence="9">
        <text>(6S)-5,6,7,8-tetrahydrofolyl-(gamma-L-Glu)(n) + L-glutamate + ATP = (6S)-5,6,7,8-tetrahydrofolyl-(gamma-L-Glu)(n+1) + ADP + phosphate + H(+)</text>
        <dbReference type="Rhea" id="RHEA:10580"/>
        <dbReference type="Rhea" id="RHEA-COMP:14738"/>
        <dbReference type="Rhea" id="RHEA-COMP:14740"/>
        <dbReference type="ChEBI" id="CHEBI:15378"/>
        <dbReference type="ChEBI" id="CHEBI:29985"/>
        <dbReference type="ChEBI" id="CHEBI:30616"/>
        <dbReference type="ChEBI" id="CHEBI:43474"/>
        <dbReference type="ChEBI" id="CHEBI:141005"/>
        <dbReference type="ChEBI" id="CHEBI:456216"/>
        <dbReference type="EC" id="6.3.2.17"/>
    </reaction>
</comment>
<evidence type="ECO:0000259" key="11">
    <source>
        <dbReference type="Pfam" id="PF02875"/>
    </source>
</evidence>
<dbReference type="KEGG" id="mdx:BTO20_00780"/>
<dbReference type="GO" id="GO:0046872">
    <property type="term" value="F:metal ion binding"/>
    <property type="evidence" value="ECO:0007669"/>
    <property type="project" value="UniProtKB-KW"/>
</dbReference>
<evidence type="ECO:0000256" key="9">
    <source>
        <dbReference type="ARBA" id="ARBA00047493"/>
    </source>
</evidence>
<dbReference type="Pfam" id="PF02875">
    <property type="entry name" value="Mur_ligase_C"/>
    <property type="match status" value="1"/>
</dbReference>
<organism evidence="13 14">
    <name type="scientific">Mycobacterium dioxanotrophicus</name>
    <dbReference type="NCBI Taxonomy" id="482462"/>
    <lineage>
        <taxon>Bacteria</taxon>
        <taxon>Bacillati</taxon>
        <taxon>Actinomycetota</taxon>
        <taxon>Actinomycetes</taxon>
        <taxon>Mycobacteriales</taxon>
        <taxon>Mycobacteriaceae</taxon>
        <taxon>Mycobacterium</taxon>
    </lineage>
</organism>
<dbReference type="NCBIfam" id="TIGR01499">
    <property type="entry name" value="folC"/>
    <property type="match status" value="1"/>
</dbReference>
<dbReference type="SUPFAM" id="SSF53623">
    <property type="entry name" value="MurD-like peptide ligases, catalytic domain"/>
    <property type="match status" value="1"/>
</dbReference>
<dbReference type="InterPro" id="IPR036565">
    <property type="entry name" value="Mur-like_cat_sf"/>
</dbReference>
<dbReference type="EMBL" id="CP020809">
    <property type="protein sequence ID" value="ART67326.1"/>
    <property type="molecule type" value="Genomic_DNA"/>
</dbReference>
<evidence type="ECO:0000256" key="3">
    <source>
        <dbReference type="ARBA" id="ARBA00022598"/>
    </source>
</evidence>
<dbReference type="Gene3D" id="3.40.1190.10">
    <property type="entry name" value="Mur-like, catalytic domain"/>
    <property type="match status" value="1"/>
</dbReference>
<dbReference type="EC" id="6.3.2.17" evidence="2"/>
<dbReference type="GO" id="GO:0005524">
    <property type="term" value="F:ATP binding"/>
    <property type="evidence" value="ECO:0007669"/>
    <property type="project" value="UniProtKB-KW"/>
</dbReference>
<comment type="similarity">
    <text evidence="1 10">Belongs to the folylpolyglutamate synthase family.</text>
</comment>
<dbReference type="InterPro" id="IPR004101">
    <property type="entry name" value="Mur_ligase_C"/>
</dbReference>
<dbReference type="Gene3D" id="3.90.190.20">
    <property type="entry name" value="Mur ligase, C-terminal domain"/>
    <property type="match status" value="1"/>
</dbReference>
<feature type="domain" description="Mur ligase central" evidence="12">
    <location>
        <begin position="50"/>
        <end position="268"/>
    </location>
</feature>
<reference evidence="13 14" key="1">
    <citation type="submission" date="2017-04" db="EMBL/GenBank/DDBJ databases">
        <title>Whole Genome Sequence of 1,4-Dioxane Degrading Bacterium Mycobacterium dioxanotrophicus PH-06.</title>
        <authorList>
            <person name="He Y."/>
        </authorList>
    </citation>
    <scope>NUCLEOTIDE SEQUENCE [LARGE SCALE GENOMIC DNA]</scope>
    <source>
        <strain evidence="13 14">PH-06</strain>
    </source>
</reference>
<name>A0A1Y0BWQ2_9MYCO</name>
<evidence type="ECO:0000256" key="1">
    <source>
        <dbReference type="ARBA" id="ARBA00008276"/>
    </source>
</evidence>
<dbReference type="Proteomes" id="UP000195331">
    <property type="component" value="Chromosome"/>
</dbReference>
<evidence type="ECO:0000313" key="14">
    <source>
        <dbReference type="Proteomes" id="UP000195331"/>
    </source>
</evidence>
<dbReference type="GO" id="GO:0008841">
    <property type="term" value="F:dihydrofolate synthase activity"/>
    <property type="evidence" value="ECO:0007669"/>
    <property type="project" value="TreeGrafter"/>
</dbReference>
<dbReference type="InterPro" id="IPR013221">
    <property type="entry name" value="Mur_ligase_cen"/>
</dbReference>
<proteinExistence type="inferred from homology"/>
<dbReference type="AlphaFoldDB" id="A0A1Y0BWQ2"/>
<dbReference type="GO" id="GO:0005737">
    <property type="term" value="C:cytoplasm"/>
    <property type="evidence" value="ECO:0007669"/>
    <property type="project" value="TreeGrafter"/>
</dbReference>
<evidence type="ECO:0000259" key="12">
    <source>
        <dbReference type="Pfam" id="PF08245"/>
    </source>
</evidence>
<evidence type="ECO:0000256" key="2">
    <source>
        <dbReference type="ARBA" id="ARBA00013025"/>
    </source>
</evidence>
<dbReference type="InterPro" id="IPR001645">
    <property type="entry name" value="Folylpolyglutamate_synth"/>
</dbReference>
<dbReference type="RefSeq" id="WP_087072537.1">
    <property type="nucleotide sequence ID" value="NZ_CP020809.1"/>
</dbReference>
<evidence type="ECO:0000313" key="13">
    <source>
        <dbReference type="EMBL" id="ART67326.1"/>
    </source>
</evidence>
<evidence type="ECO:0000256" key="8">
    <source>
        <dbReference type="ARBA" id="ARBA00030592"/>
    </source>
</evidence>
<accession>A0A1Y0BWQ2</accession>
<dbReference type="GO" id="GO:0004326">
    <property type="term" value="F:tetrahydrofolylpolyglutamate synthase activity"/>
    <property type="evidence" value="ECO:0007669"/>
    <property type="project" value="UniProtKB-EC"/>
</dbReference>
<sequence length="429" mass="46030">MTVLASPRDYLANLPGHETTGTISAPGLDRMEKLVDALGRPNERYPAVHITGTNGKGSVAALVTQLLGVHGLEVGTFTSPHLSCITERVRIDGAPVTNKVFDGALSRVAQAALRAGVVPTWFEAVTATGLLVFAQAKVDVAVIEVGMLGRWDATNVVRSEVAVVTNVELDHLDYAGPTRMHIAREKAGIVGPESTLVAGEMTDGLETVFADRGPKRMYRYGREFTMARARTAAGFSVRIVTPSCSYESLVVQLKGEHQCTNAALAVMATEAHLGRSLDIEMTRKALWSTVLAGRAEIIRESDPQVLLDGAHNPAAATALGRMVNEQFLHANPRILLCAMSGSRDPRSFLSNIDAPNFDLIVATQLRSRRAVEANAWTQPARDMNLQIVSIEDVHAATKYAMRAARHGLVVVTGSLHLLASVSETVLAGF</sequence>
<dbReference type="SUPFAM" id="SSF53244">
    <property type="entry name" value="MurD-like peptide ligases, peptide-binding domain"/>
    <property type="match status" value="1"/>
</dbReference>